<reference evidence="4" key="1">
    <citation type="submission" date="2017-06" db="EMBL/GenBank/DDBJ databases">
        <title>Genome analysis of Fimbriiglobus ruber SP5, the first member of the order Planctomycetales with confirmed chitinolytic capability.</title>
        <authorList>
            <person name="Ravin N.V."/>
            <person name="Rakitin A.L."/>
            <person name="Ivanova A.A."/>
            <person name="Beletsky A.V."/>
            <person name="Kulichevskaya I.S."/>
            <person name="Mardanov A.V."/>
            <person name="Dedysh S.N."/>
        </authorList>
    </citation>
    <scope>NUCLEOTIDE SEQUENCE [LARGE SCALE GENOMIC DNA]</scope>
    <source>
        <strain evidence="4">SP5</strain>
    </source>
</reference>
<feature type="region of interest" description="Disordered" evidence="1">
    <location>
        <begin position="1"/>
        <end position="79"/>
    </location>
</feature>
<comment type="caution">
    <text evidence="3">The sequence shown here is derived from an EMBL/GenBank/DDBJ whole genome shotgun (WGS) entry which is preliminary data.</text>
</comment>
<evidence type="ECO:0000313" key="3">
    <source>
        <dbReference type="EMBL" id="OWK40214.1"/>
    </source>
</evidence>
<feature type="compositionally biased region" description="Basic residues" evidence="1">
    <location>
        <begin position="70"/>
        <end position="79"/>
    </location>
</feature>
<protein>
    <submittedName>
        <fullName evidence="3">Uncharacterized protein</fullName>
    </submittedName>
</protein>
<evidence type="ECO:0000256" key="2">
    <source>
        <dbReference type="SAM" id="Phobius"/>
    </source>
</evidence>
<feature type="transmembrane region" description="Helical" evidence="2">
    <location>
        <begin position="81"/>
        <end position="107"/>
    </location>
</feature>
<evidence type="ECO:0000313" key="4">
    <source>
        <dbReference type="Proteomes" id="UP000214646"/>
    </source>
</evidence>
<organism evidence="3 4">
    <name type="scientific">Fimbriiglobus ruber</name>
    <dbReference type="NCBI Taxonomy" id="1908690"/>
    <lineage>
        <taxon>Bacteria</taxon>
        <taxon>Pseudomonadati</taxon>
        <taxon>Planctomycetota</taxon>
        <taxon>Planctomycetia</taxon>
        <taxon>Gemmatales</taxon>
        <taxon>Gemmataceae</taxon>
        <taxon>Fimbriiglobus</taxon>
    </lineage>
</organism>
<keyword evidence="2" id="KW-0472">Membrane</keyword>
<proteinExistence type="predicted"/>
<feature type="compositionally biased region" description="Acidic residues" evidence="1">
    <location>
        <begin position="25"/>
        <end position="38"/>
    </location>
</feature>
<feature type="compositionally biased region" description="Acidic residues" evidence="1">
    <location>
        <begin position="55"/>
        <end position="65"/>
    </location>
</feature>
<keyword evidence="2" id="KW-0812">Transmembrane</keyword>
<dbReference type="AlphaFoldDB" id="A0A225DKN6"/>
<gene>
    <name evidence="3" type="ORF">FRUB_05133</name>
</gene>
<dbReference type="Proteomes" id="UP000214646">
    <property type="component" value="Unassembled WGS sequence"/>
</dbReference>
<keyword evidence="4" id="KW-1185">Reference proteome</keyword>
<name>A0A225DKN6_9BACT</name>
<evidence type="ECO:0000256" key="1">
    <source>
        <dbReference type="SAM" id="MobiDB-lite"/>
    </source>
</evidence>
<accession>A0A225DKN6</accession>
<sequence>MPRDPDRPAAKSGSVGRPSRRKDEELDDDDLGLEDETESPARKPAPQTGRRKADNDDEEDEDDGDDRPSDRKKKGGGKKKTGLIIGAVVGVLVLGLFTCCGGGILAYRQLVLKAQNAVADAQKNAQKGGGVQIDMSKFEPTMPQQ</sequence>
<keyword evidence="2" id="KW-1133">Transmembrane helix</keyword>
<dbReference type="EMBL" id="NIDE01000008">
    <property type="protein sequence ID" value="OWK40214.1"/>
    <property type="molecule type" value="Genomic_DNA"/>
</dbReference>